<dbReference type="Proteomes" id="UP000002215">
    <property type="component" value="Chromosome"/>
</dbReference>
<keyword evidence="1" id="KW-0472">Membrane</keyword>
<dbReference type="AlphaFoldDB" id="A0A979GTM4"/>
<keyword evidence="1" id="KW-1133">Transmembrane helix</keyword>
<evidence type="ECO:0000313" key="2">
    <source>
        <dbReference type="EMBL" id="ACU59991.1"/>
    </source>
</evidence>
<proteinExistence type="predicted"/>
<evidence type="ECO:0000313" key="3">
    <source>
        <dbReference type="Proteomes" id="UP000002215"/>
    </source>
</evidence>
<reference evidence="2 3" key="2">
    <citation type="journal article" date="2010" name="Stand. Genomic Sci.">
        <title>Complete genome sequence of Chitinophaga pinensis type strain (UQM 2034).</title>
        <authorList>
            <person name="Glavina Del Rio T."/>
            <person name="Abt B."/>
            <person name="Spring S."/>
            <person name="Lapidus A."/>
            <person name="Nolan M."/>
            <person name="Tice H."/>
            <person name="Copeland A."/>
            <person name="Cheng J.F."/>
            <person name="Chen F."/>
            <person name="Bruce D."/>
            <person name="Goodwin L."/>
            <person name="Pitluck S."/>
            <person name="Ivanova N."/>
            <person name="Mavromatis K."/>
            <person name="Mikhailova N."/>
            <person name="Pati A."/>
            <person name="Chen A."/>
            <person name="Palaniappan K."/>
            <person name="Land M."/>
            <person name="Hauser L."/>
            <person name="Chang Y.J."/>
            <person name="Jeffries C.D."/>
            <person name="Chain P."/>
            <person name="Saunders E."/>
            <person name="Detter J.C."/>
            <person name="Brettin T."/>
            <person name="Rohde M."/>
            <person name="Goker M."/>
            <person name="Bristow J."/>
            <person name="Eisen J.A."/>
            <person name="Markowitz V."/>
            <person name="Hugenholtz P."/>
            <person name="Kyrpides N.C."/>
            <person name="Klenk H.P."/>
            <person name="Lucas S."/>
        </authorList>
    </citation>
    <scope>NUCLEOTIDE SEQUENCE [LARGE SCALE GENOMIC DNA]</scope>
    <source>
        <strain evidence="3">ATCC 43595 / DSM 2588 / LMG 13176 / NBRC 15968 / NCIMB 11800 / UQM 2034</strain>
    </source>
</reference>
<name>A0A979GTM4_CHIPD</name>
<accession>A0A979GTM4</accession>
<sequence length="133" mass="15062">MTRLLIKNLLLTLLLSFVSSGFLFFICYAASNPGFEKGQGLFMIFAVAEIFQHLFLFLAALPVLSIDIQTYLTDKASKLVRYFGGPVAYTILSILVVVKAAWFDELILLLIPNLTFLLLHLLFYLKLPKEINE</sequence>
<keyword evidence="1" id="KW-0812">Transmembrane</keyword>
<gene>
    <name evidence="2" type="ordered locus">Cpin_2503</name>
</gene>
<feature type="transmembrane region" description="Helical" evidence="1">
    <location>
        <begin position="82"/>
        <end position="100"/>
    </location>
</feature>
<organism evidence="2 3">
    <name type="scientific">Chitinophaga pinensis (strain ATCC 43595 / DSM 2588 / LMG 13176 / NBRC 15968 / NCIMB 11800 / UQM 2034)</name>
    <dbReference type="NCBI Taxonomy" id="485918"/>
    <lineage>
        <taxon>Bacteria</taxon>
        <taxon>Pseudomonadati</taxon>
        <taxon>Bacteroidota</taxon>
        <taxon>Chitinophagia</taxon>
        <taxon>Chitinophagales</taxon>
        <taxon>Chitinophagaceae</taxon>
        <taxon>Chitinophaga</taxon>
    </lineage>
</organism>
<feature type="transmembrane region" description="Helical" evidence="1">
    <location>
        <begin position="39"/>
        <end position="61"/>
    </location>
</feature>
<feature type="transmembrane region" description="Helical" evidence="1">
    <location>
        <begin position="106"/>
        <end position="125"/>
    </location>
</feature>
<dbReference type="EMBL" id="CP001699">
    <property type="protein sequence ID" value="ACU59991.1"/>
    <property type="molecule type" value="Genomic_DNA"/>
</dbReference>
<protein>
    <submittedName>
        <fullName evidence="2">Uncharacterized protein</fullName>
    </submittedName>
</protein>
<evidence type="ECO:0000256" key="1">
    <source>
        <dbReference type="SAM" id="Phobius"/>
    </source>
</evidence>
<reference evidence="3" key="1">
    <citation type="submission" date="2009-08" db="EMBL/GenBank/DDBJ databases">
        <title>The complete genome of Chitinophaga pinensis DSM 2588.</title>
        <authorList>
            <consortium name="US DOE Joint Genome Institute (JGI-PGF)"/>
            <person name="Lucas S."/>
            <person name="Copeland A."/>
            <person name="Lapidus A."/>
            <person name="Glavina del Rio T."/>
            <person name="Dalin E."/>
            <person name="Tice H."/>
            <person name="Bruce D."/>
            <person name="Goodwin L."/>
            <person name="Pitluck S."/>
            <person name="Kyrpides N."/>
            <person name="Mavromatis K."/>
            <person name="Ivanova N."/>
            <person name="Mikhailova N."/>
            <person name="Sims D."/>
            <person name="Meinche L."/>
            <person name="Brettin T."/>
            <person name="Detter J.C."/>
            <person name="Han C."/>
            <person name="Larimer F."/>
            <person name="Land M."/>
            <person name="Hauser L."/>
            <person name="Markowitz V."/>
            <person name="Cheng J.-F."/>
            <person name="Hugenholtz P."/>
            <person name="Woyke T."/>
            <person name="Wu D."/>
            <person name="Spring S."/>
            <person name="Klenk H.-P."/>
            <person name="Eisen J.A."/>
        </authorList>
    </citation>
    <scope>NUCLEOTIDE SEQUENCE [LARGE SCALE GENOMIC DNA]</scope>
    <source>
        <strain evidence="3">ATCC 43595 / DSM 2588 / LMG 13176 / NBRC 15968 / NCIMB 11800 / UQM 2034</strain>
    </source>
</reference>
<dbReference type="KEGG" id="cpi:Cpin_2503"/>